<gene>
    <name evidence="2" type="ORF">H9771_04835</name>
</gene>
<reference evidence="2" key="1">
    <citation type="journal article" date="2021" name="PeerJ">
        <title>Extensive microbial diversity within the chicken gut microbiome revealed by metagenomics and culture.</title>
        <authorList>
            <person name="Gilroy R."/>
            <person name="Ravi A."/>
            <person name="Getino M."/>
            <person name="Pursley I."/>
            <person name="Horton D.L."/>
            <person name="Alikhan N.F."/>
            <person name="Baker D."/>
            <person name="Gharbi K."/>
            <person name="Hall N."/>
            <person name="Watson M."/>
            <person name="Adriaenssens E.M."/>
            <person name="Foster-Nyarko E."/>
            <person name="Jarju S."/>
            <person name="Secka A."/>
            <person name="Antonio M."/>
            <person name="Oren A."/>
            <person name="Chaudhuri R.R."/>
            <person name="La Ragione R."/>
            <person name="Hildebrand F."/>
            <person name="Pallen M.J."/>
        </authorList>
    </citation>
    <scope>NUCLEOTIDE SEQUENCE</scope>
    <source>
        <strain evidence="2">ChiHjej9B8-13557</strain>
    </source>
</reference>
<dbReference type="AlphaFoldDB" id="A0A9D2MF67"/>
<feature type="transmembrane region" description="Helical" evidence="1">
    <location>
        <begin position="32"/>
        <end position="53"/>
    </location>
</feature>
<feature type="transmembrane region" description="Helical" evidence="1">
    <location>
        <begin position="212"/>
        <end position="233"/>
    </location>
</feature>
<keyword evidence="1" id="KW-1133">Transmembrane helix</keyword>
<comment type="caution">
    <text evidence="2">The sequence shown here is derived from an EMBL/GenBank/DDBJ whole genome shotgun (WGS) entry which is preliminary data.</text>
</comment>
<reference evidence="2" key="2">
    <citation type="submission" date="2021-04" db="EMBL/GenBank/DDBJ databases">
        <authorList>
            <person name="Gilroy R."/>
        </authorList>
    </citation>
    <scope>NUCLEOTIDE SEQUENCE</scope>
    <source>
        <strain evidence="2">ChiHjej9B8-13557</strain>
    </source>
</reference>
<dbReference type="PANTHER" id="PTHR37810">
    <property type="entry name" value="IMMUNITY PROTEIN SDPI"/>
    <property type="match status" value="1"/>
</dbReference>
<feature type="transmembrane region" description="Helical" evidence="1">
    <location>
        <begin position="145"/>
        <end position="163"/>
    </location>
</feature>
<evidence type="ECO:0000256" key="1">
    <source>
        <dbReference type="SAM" id="Phobius"/>
    </source>
</evidence>
<keyword evidence="1" id="KW-0472">Membrane</keyword>
<feature type="transmembrane region" description="Helical" evidence="1">
    <location>
        <begin position="65"/>
        <end position="88"/>
    </location>
</feature>
<dbReference type="Pfam" id="PF13630">
    <property type="entry name" value="SdpI"/>
    <property type="match status" value="1"/>
</dbReference>
<dbReference type="PANTHER" id="PTHR37810:SF5">
    <property type="entry name" value="IMMUNITY PROTEIN SDPI"/>
    <property type="match status" value="1"/>
</dbReference>
<accession>A0A9D2MF67</accession>
<dbReference type="GO" id="GO:0009636">
    <property type="term" value="P:response to toxic substance"/>
    <property type="evidence" value="ECO:0007669"/>
    <property type="project" value="TreeGrafter"/>
</dbReference>
<dbReference type="InterPro" id="IPR025962">
    <property type="entry name" value="SdpI/YhfL"/>
</dbReference>
<evidence type="ECO:0000313" key="3">
    <source>
        <dbReference type="Proteomes" id="UP000824211"/>
    </source>
</evidence>
<dbReference type="EMBL" id="DWXX01000083">
    <property type="protein sequence ID" value="HJB58973.1"/>
    <property type="molecule type" value="Genomic_DNA"/>
</dbReference>
<protein>
    <submittedName>
        <fullName evidence="2">SdpI family protein</fullName>
    </submittedName>
</protein>
<feature type="transmembrane region" description="Helical" evidence="1">
    <location>
        <begin position="169"/>
        <end position="191"/>
    </location>
</feature>
<name>A0A9D2MF67_9FIRM</name>
<sequence length="345" mass="36666">MKKAIQTILAEHKGKLLASSLVTLLPALAGRWMMWESLALLAAHWLVLLVVFSDRRNRKGQSRKAVGLVFWVMPFTSLLTGGAAALLARGADGAGAFSAAMALGFGALFVAVGNYMPKFRQNSFMGIRVPWTLASEANWNATHRFGGKVWVAGGFVCMAGALLPAQAMGVVFLAVLAAAALLPIGYAWRYSKTHPQEEKAPAAPVPPAQKRAAWLLAAAVAVAAVWTLLMGGAEMQYGETSFTVAASGWEDLTVPYADIAAVDYLPAGEAPDGGIRTYGLGNLRVSFGQFSNDAYGPYTRYTYRSCPDCVRLTTTDGATILLNAPDQPATRALYEELAAKTGKTG</sequence>
<dbReference type="Proteomes" id="UP000824211">
    <property type="component" value="Unassembled WGS sequence"/>
</dbReference>
<keyword evidence="1" id="KW-0812">Transmembrane</keyword>
<proteinExistence type="predicted"/>
<evidence type="ECO:0000313" key="2">
    <source>
        <dbReference type="EMBL" id="HJB58973.1"/>
    </source>
</evidence>
<organism evidence="2 3">
    <name type="scientific">Candidatus Faecalibacterium faecipullorum</name>
    <dbReference type="NCBI Taxonomy" id="2838578"/>
    <lineage>
        <taxon>Bacteria</taxon>
        <taxon>Bacillati</taxon>
        <taxon>Bacillota</taxon>
        <taxon>Clostridia</taxon>
        <taxon>Eubacteriales</taxon>
        <taxon>Oscillospiraceae</taxon>
        <taxon>Faecalibacterium</taxon>
    </lineage>
</organism>
<feature type="transmembrane region" description="Helical" evidence="1">
    <location>
        <begin position="94"/>
        <end position="115"/>
    </location>
</feature>